<reference evidence="2 3" key="1">
    <citation type="submission" date="2019-11" db="EMBL/GenBank/DDBJ databases">
        <title>Metabolism of dissolved organic matter in forest soils.</title>
        <authorList>
            <person name="Cyle K.T."/>
            <person name="Wilhelm R.C."/>
            <person name="Martinez C.E."/>
        </authorList>
    </citation>
    <scope>NUCLEOTIDE SEQUENCE [LARGE SCALE GENOMIC DNA]</scope>
    <source>
        <strain evidence="2 3">5N</strain>
    </source>
</reference>
<comment type="caution">
    <text evidence="2">The sequence shown here is derived from an EMBL/GenBank/DDBJ whole genome shotgun (WGS) entry which is preliminary data.</text>
</comment>
<accession>A0A972P128</accession>
<dbReference type="RefSeq" id="WP_172176647.1">
    <property type="nucleotide sequence ID" value="NZ_WOEZ01000258.1"/>
</dbReference>
<evidence type="ECO:0000256" key="1">
    <source>
        <dbReference type="SAM" id="MobiDB-lite"/>
    </source>
</evidence>
<gene>
    <name evidence="2" type="ORF">GNZ13_43400</name>
</gene>
<evidence type="ECO:0000313" key="3">
    <source>
        <dbReference type="Proteomes" id="UP000655523"/>
    </source>
</evidence>
<dbReference type="EMBL" id="WOEZ01000258">
    <property type="protein sequence ID" value="NPT61205.1"/>
    <property type="molecule type" value="Genomic_DNA"/>
</dbReference>
<evidence type="ECO:0000313" key="2">
    <source>
        <dbReference type="EMBL" id="NPT61205.1"/>
    </source>
</evidence>
<protein>
    <submittedName>
        <fullName evidence="2">Uncharacterized protein</fullName>
    </submittedName>
</protein>
<proteinExistence type="predicted"/>
<keyword evidence="3" id="KW-1185">Reference proteome</keyword>
<organism evidence="2 3">
    <name type="scientific">Paraburkholderia elongata</name>
    <dbReference type="NCBI Taxonomy" id="2675747"/>
    <lineage>
        <taxon>Bacteria</taxon>
        <taxon>Pseudomonadati</taxon>
        <taxon>Pseudomonadota</taxon>
        <taxon>Betaproteobacteria</taxon>
        <taxon>Burkholderiales</taxon>
        <taxon>Burkholderiaceae</taxon>
        <taxon>Paraburkholderia</taxon>
    </lineage>
</organism>
<dbReference type="Proteomes" id="UP000655523">
    <property type="component" value="Unassembled WGS sequence"/>
</dbReference>
<dbReference type="AlphaFoldDB" id="A0A972P128"/>
<feature type="region of interest" description="Disordered" evidence="1">
    <location>
        <begin position="31"/>
        <end position="62"/>
    </location>
</feature>
<name>A0A972P128_9BURK</name>
<sequence length="62" mass="6986">MKTHLNTDAERKAIEIRCRAERRAGQLLKEMAAKGQRATQSGSGIRYAARQRASGYPRNARQ</sequence>